<feature type="transmembrane region" description="Helical" evidence="6">
    <location>
        <begin position="304"/>
        <end position="336"/>
    </location>
</feature>
<dbReference type="GO" id="GO:0016020">
    <property type="term" value="C:membrane"/>
    <property type="evidence" value="ECO:0007669"/>
    <property type="project" value="UniProtKB-SubCell"/>
</dbReference>
<dbReference type="InterPro" id="IPR036259">
    <property type="entry name" value="MFS_trans_sf"/>
</dbReference>
<dbReference type="Proteomes" id="UP000294555">
    <property type="component" value="Unassembled WGS sequence"/>
</dbReference>
<dbReference type="PANTHER" id="PTHR11662:SF285">
    <property type="entry name" value="HEXURONATE TRANSPORTER"/>
    <property type="match status" value="1"/>
</dbReference>
<dbReference type="PROSITE" id="PS50850">
    <property type="entry name" value="MFS"/>
    <property type="match status" value="1"/>
</dbReference>
<comment type="caution">
    <text evidence="8">The sequence shown here is derived from an EMBL/GenBank/DDBJ whole genome shotgun (WGS) entry which is preliminary data.</text>
</comment>
<dbReference type="InterPro" id="IPR020846">
    <property type="entry name" value="MFS_dom"/>
</dbReference>
<dbReference type="PANTHER" id="PTHR11662">
    <property type="entry name" value="SOLUTE CARRIER FAMILY 17"/>
    <property type="match status" value="1"/>
</dbReference>
<evidence type="ECO:0000256" key="2">
    <source>
        <dbReference type="ARBA" id="ARBA00022692"/>
    </source>
</evidence>
<comment type="subcellular location">
    <subcellularLocation>
        <location evidence="1">Membrane</location>
        <topology evidence="1">Multi-pass membrane protein</topology>
    </subcellularLocation>
</comment>
<dbReference type="InterPro" id="IPR011701">
    <property type="entry name" value="MFS"/>
</dbReference>
<keyword evidence="9" id="KW-1185">Reference proteome</keyword>
<feature type="transmembrane region" description="Helical" evidence="6">
    <location>
        <begin position="165"/>
        <end position="183"/>
    </location>
</feature>
<dbReference type="AlphaFoldDB" id="A0A4R1NJ09"/>
<feature type="transmembrane region" description="Helical" evidence="6">
    <location>
        <begin position="265"/>
        <end position="284"/>
    </location>
</feature>
<accession>A0A4R1NJ09</accession>
<evidence type="ECO:0000256" key="5">
    <source>
        <dbReference type="ARBA" id="ARBA00038514"/>
    </source>
</evidence>
<name>A0A4R1NJ09_9GAMM</name>
<feature type="transmembrane region" description="Helical" evidence="6">
    <location>
        <begin position="133"/>
        <end position="158"/>
    </location>
</feature>
<dbReference type="RefSeq" id="WP_132924844.1">
    <property type="nucleotide sequence ID" value="NZ_SJOI01000001.1"/>
</dbReference>
<evidence type="ECO:0000256" key="6">
    <source>
        <dbReference type="SAM" id="Phobius"/>
    </source>
</evidence>
<dbReference type="InterPro" id="IPR050382">
    <property type="entry name" value="MFS_Na/Anion_cotransporter"/>
</dbReference>
<dbReference type="EMBL" id="SJOI01000001">
    <property type="protein sequence ID" value="TCL05891.1"/>
    <property type="molecule type" value="Genomic_DNA"/>
</dbReference>
<gene>
    <name evidence="8" type="ORF">EZJ58_4113</name>
</gene>
<keyword evidence="2 6" id="KW-0812">Transmembrane</keyword>
<evidence type="ECO:0000313" key="8">
    <source>
        <dbReference type="EMBL" id="TCL05891.1"/>
    </source>
</evidence>
<sequence>MKIKHLRWWMIGLVSLGTIINALARSSLSVAAPTLFKEIHITEQQYSWILSSFQLAYTVAQPICGYIIDIIGLKLGFFIMIVIWSVTNMAHAGCTSWGGLAFLRGIMGLSEASAIPSGVKCNSEWFPATERGIAGGIANIGTSIGAMLAPPLVVWALLKYNWQMSFVITGAIGLVFAVMWWFLYDSPQKHTMVTKEEADYISAGQERHLMADGKKPAVMSFFKMRNFWGIALPRFLADPTWGTINFWLPIYLITVRHMELKDIALYAWLPFLAADFGGLAGGFLNKIMMKVWGVNTINARRLTFSLGALMMLPLSFVGFVNSAYVAIGLVSICAFAHQMLSTQCIVMATDLFKRDEVSTVSGFAGSAGWTGILICTLIMGALVKTIGYNPFFIFLSVLDVGGAVILWTFVKAPKFDDKSPSQPRSDSTLAPLH</sequence>
<evidence type="ECO:0000259" key="7">
    <source>
        <dbReference type="PROSITE" id="PS50850"/>
    </source>
</evidence>
<dbReference type="Pfam" id="PF07690">
    <property type="entry name" value="MFS_1"/>
    <property type="match status" value="1"/>
</dbReference>
<organism evidence="8 9">
    <name type="scientific">Sodalis ligni</name>
    <dbReference type="NCBI Taxonomy" id="2697027"/>
    <lineage>
        <taxon>Bacteria</taxon>
        <taxon>Pseudomonadati</taxon>
        <taxon>Pseudomonadota</taxon>
        <taxon>Gammaproteobacteria</taxon>
        <taxon>Enterobacterales</taxon>
        <taxon>Bruguierivoracaceae</taxon>
        <taxon>Sodalis</taxon>
    </lineage>
</organism>
<comment type="similarity">
    <text evidence="5">Belongs to the major facilitator superfamily. Phthalate permease family.</text>
</comment>
<feature type="domain" description="Major facilitator superfamily (MFS) profile" evidence="7">
    <location>
        <begin position="10"/>
        <end position="414"/>
    </location>
</feature>
<feature type="transmembrane region" description="Helical" evidence="6">
    <location>
        <begin position="227"/>
        <end position="253"/>
    </location>
</feature>
<evidence type="ECO:0000313" key="9">
    <source>
        <dbReference type="Proteomes" id="UP000294555"/>
    </source>
</evidence>
<dbReference type="Gene3D" id="1.20.1250.20">
    <property type="entry name" value="MFS general substrate transporter like domains"/>
    <property type="match status" value="2"/>
</dbReference>
<protein>
    <submittedName>
        <fullName evidence="8">ACS family hexuronate transporter-like MFS transporter</fullName>
    </submittedName>
</protein>
<feature type="transmembrane region" description="Helical" evidence="6">
    <location>
        <begin position="357"/>
        <end position="379"/>
    </location>
</feature>
<feature type="transmembrane region" description="Helical" evidence="6">
    <location>
        <begin position="391"/>
        <end position="410"/>
    </location>
</feature>
<dbReference type="GO" id="GO:0015134">
    <property type="term" value="F:hexuronate transmembrane transporter activity"/>
    <property type="evidence" value="ECO:0007669"/>
    <property type="project" value="TreeGrafter"/>
</dbReference>
<evidence type="ECO:0000256" key="1">
    <source>
        <dbReference type="ARBA" id="ARBA00004141"/>
    </source>
</evidence>
<dbReference type="OrthoDB" id="9781156at2"/>
<keyword evidence="4 6" id="KW-0472">Membrane</keyword>
<proteinExistence type="inferred from homology"/>
<dbReference type="SUPFAM" id="SSF103473">
    <property type="entry name" value="MFS general substrate transporter"/>
    <property type="match status" value="1"/>
</dbReference>
<reference evidence="8 9" key="1">
    <citation type="submission" date="2019-02" db="EMBL/GenBank/DDBJ databases">
        <title>Investigation of anaerobic lignin degradation for improved lignocellulosic biofuels.</title>
        <authorList>
            <person name="Deangelis K."/>
        </authorList>
    </citation>
    <scope>NUCLEOTIDE SEQUENCE [LARGE SCALE GENOMIC DNA]</scope>
    <source>
        <strain evidence="8 9">159R</strain>
    </source>
</reference>
<evidence type="ECO:0000256" key="4">
    <source>
        <dbReference type="ARBA" id="ARBA00023136"/>
    </source>
</evidence>
<evidence type="ECO:0000256" key="3">
    <source>
        <dbReference type="ARBA" id="ARBA00022989"/>
    </source>
</evidence>
<keyword evidence="3 6" id="KW-1133">Transmembrane helix</keyword>
<dbReference type="CDD" id="cd17319">
    <property type="entry name" value="MFS_ExuT_GudP_like"/>
    <property type="match status" value="1"/>
</dbReference>